<accession>A0ABV4DMQ8</accession>
<feature type="domain" description="Asparaginase/glutaminase C-terminal" evidence="8">
    <location>
        <begin position="206"/>
        <end position="318"/>
    </location>
</feature>
<dbReference type="Pfam" id="PF17763">
    <property type="entry name" value="Asparaginase_C"/>
    <property type="match status" value="1"/>
</dbReference>
<comment type="catalytic activity">
    <reaction evidence="4">
        <text>L-asparagine + H2O = L-aspartate + NH4(+)</text>
        <dbReference type="Rhea" id="RHEA:21016"/>
        <dbReference type="ChEBI" id="CHEBI:15377"/>
        <dbReference type="ChEBI" id="CHEBI:28938"/>
        <dbReference type="ChEBI" id="CHEBI:29991"/>
        <dbReference type="ChEBI" id="CHEBI:58048"/>
        <dbReference type="EC" id="3.5.1.1"/>
    </reaction>
</comment>
<dbReference type="InterPro" id="IPR027473">
    <property type="entry name" value="L-asparaginase_C"/>
</dbReference>
<dbReference type="InterPro" id="IPR037152">
    <property type="entry name" value="L-asparaginase_N_sf"/>
</dbReference>
<dbReference type="InterPro" id="IPR036152">
    <property type="entry name" value="Asp/glu_Ase-like_sf"/>
</dbReference>
<dbReference type="RefSeq" id="WP_369940880.1">
    <property type="nucleotide sequence ID" value="NZ_JBCLUF010000006.1"/>
</dbReference>
<dbReference type="InterPro" id="IPR027474">
    <property type="entry name" value="L-asparaginase_N"/>
</dbReference>
<dbReference type="PANTHER" id="PTHR11707:SF28">
    <property type="entry name" value="60 KDA LYSOPHOSPHOLIPASE"/>
    <property type="match status" value="1"/>
</dbReference>
<dbReference type="Pfam" id="PF00710">
    <property type="entry name" value="Asparaginase"/>
    <property type="match status" value="1"/>
</dbReference>
<dbReference type="PROSITE" id="PS00917">
    <property type="entry name" value="ASN_GLN_ASE_2"/>
    <property type="match status" value="1"/>
</dbReference>
<keyword evidence="3" id="KW-0378">Hydrolase</keyword>
<dbReference type="SUPFAM" id="SSF53774">
    <property type="entry name" value="Glutaminase/Asparaginase"/>
    <property type="match status" value="1"/>
</dbReference>
<dbReference type="PANTHER" id="PTHR11707">
    <property type="entry name" value="L-ASPARAGINASE"/>
    <property type="match status" value="1"/>
</dbReference>
<dbReference type="EC" id="3.5.1.1" evidence="2"/>
<dbReference type="SMART" id="SM00870">
    <property type="entry name" value="Asparaginase"/>
    <property type="match status" value="1"/>
</dbReference>
<dbReference type="PIRSF" id="PIRSF500176">
    <property type="entry name" value="L_ASNase"/>
    <property type="match status" value="1"/>
</dbReference>
<evidence type="ECO:0000256" key="4">
    <source>
        <dbReference type="ARBA" id="ARBA00049366"/>
    </source>
</evidence>
<evidence type="ECO:0000256" key="5">
    <source>
        <dbReference type="PROSITE-ProRule" id="PRU10099"/>
    </source>
</evidence>
<dbReference type="PIRSF" id="PIRSF001220">
    <property type="entry name" value="L-ASNase_gatD"/>
    <property type="match status" value="1"/>
</dbReference>
<evidence type="ECO:0000256" key="1">
    <source>
        <dbReference type="ARBA" id="ARBA00010518"/>
    </source>
</evidence>
<proteinExistence type="inferred from homology"/>
<evidence type="ECO:0000313" key="10">
    <source>
        <dbReference type="Proteomes" id="UP001565236"/>
    </source>
</evidence>
<dbReference type="Gene3D" id="3.40.50.1170">
    <property type="entry name" value="L-asparaginase, N-terminal domain"/>
    <property type="match status" value="1"/>
</dbReference>
<feature type="domain" description="L-asparaginase N-terminal" evidence="7">
    <location>
        <begin position="4"/>
        <end position="191"/>
    </location>
</feature>
<dbReference type="Gene3D" id="3.40.50.40">
    <property type="match status" value="1"/>
</dbReference>
<dbReference type="InterPro" id="IPR040919">
    <property type="entry name" value="Asparaginase_C"/>
</dbReference>
<sequence length="326" mass="35243">MVKKILVLHTGGTIAMSEDENGAVAPGAENPLNQFKNPFGSEYELLIENIFNIPSPHMGPAEMLQLKKRIMDAYEKDQIDGVVITHGTDTLEETAYFLDLTVPLKIPIVLTGAMRSANEIGSDGLYNFKTAILTAASPEARGMGVLVVMNDEIHTARYVTKTHTTNVATFRTPTFGPIGLILRDEVRFFEKLLHHVSLPIDQVVDHVYLFKAYAGMDPELLEMAATSKTNGVVIEALGAGNLPPRVLSALEKLLALKIPVVLVSRSFNGIAQEVYAYPGGGVQLKQMGVTFCHGLNGQKARIKLLVGLSAGLSGKELATFVSEAIS</sequence>
<name>A0ABV4DMQ8_9LACO</name>
<organism evidence="9 10">
    <name type="scientific">Ligilactobacillus faecis</name>
    <dbReference type="NCBI Taxonomy" id="762833"/>
    <lineage>
        <taxon>Bacteria</taxon>
        <taxon>Bacillati</taxon>
        <taxon>Bacillota</taxon>
        <taxon>Bacilli</taxon>
        <taxon>Lactobacillales</taxon>
        <taxon>Lactobacillaceae</taxon>
        <taxon>Ligilactobacillus</taxon>
    </lineage>
</organism>
<dbReference type="Proteomes" id="UP001565236">
    <property type="component" value="Unassembled WGS sequence"/>
</dbReference>
<evidence type="ECO:0000256" key="2">
    <source>
        <dbReference type="ARBA" id="ARBA00012920"/>
    </source>
</evidence>
<dbReference type="InterPro" id="IPR006034">
    <property type="entry name" value="Asparaginase/glutaminase-like"/>
</dbReference>
<keyword evidence="10" id="KW-1185">Reference proteome</keyword>
<evidence type="ECO:0000256" key="6">
    <source>
        <dbReference type="PROSITE-ProRule" id="PRU10100"/>
    </source>
</evidence>
<comment type="similarity">
    <text evidence="1">Belongs to the asparaginase 1 family.</text>
</comment>
<dbReference type="PROSITE" id="PS00144">
    <property type="entry name" value="ASN_GLN_ASE_1"/>
    <property type="match status" value="1"/>
</dbReference>
<dbReference type="InterPro" id="IPR020827">
    <property type="entry name" value="Asparaginase/glutaminase_AS1"/>
</dbReference>
<evidence type="ECO:0000259" key="8">
    <source>
        <dbReference type="Pfam" id="PF17763"/>
    </source>
</evidence>
<dbReference type="InterPro" id="IPR027475">
    <property type="entry name" value="Asparaginase/glutaminase_AS2"/>
</dbReference>
<feature type="active site" evidence="5">
    <location>
        <position position="13"/>
    </location>
</feature>
<evidence type="ECO:0000313" key="9">
    <source>
        <dbReference type="EMBL" id="MEY8661761.1"/>
    </source>
</evidence>
<dbReference type="InterPro" id="IPR004550">
    <property type="entry name" value="AsnASE_II"/>
</dbReference>
<evidence type="ECO:0000256" key="3">
    <source>
        <dbReference type="ARBA" id="ARBA00022801"/>
    </source>
</evidence>
<dbReference type="PROSITE" id="PS51732">
    <property type="entry name" value="ASN_GLN_ASE_3"/>
    <property type="match status" value="1"/>
</dbReference>
<dbReference type="CDD" id="cd08964">
    <property type="entry name" value="L-asparaginase_II"/>
    <property type="match status" value="1"/>
</dbReference>
<feature type="active site" evidence="6">
    <location>
        <position position="88"/>
    </location>
</feature>
<comment type="caution">
    <text evidence="9">The sequence shown here is derived from an EMBL/GenBank/DDBJ whole genome shotgun (WGS) entry which is preliminary data.</text>
</comment>
<reference evidence="9 10" key="1">
    <citation type="submission" date="2024-03" db="EMBL/GenBank/DDBJ databases">
        <title>Mouse gut bacterial collection (mGBC) of GemPharmatech.</title>
        <authorList>
            <person name="He Y."/>
            <person name="Dong L."/>
            <person name="Wu D."/>
            <person name="Gao X."/>
            <person name="Lin Z."/>
        </authorList>
    </citation>
    <scope>NUCLEOTIDE SEQUENCE [LARGE SCALE GENOMIC DNA]</scope>
    <source>
        <strain evidence="9 10">15-30</strain>
    </source>
</reference>
<dbReference type="PRINTS" id="PR00139">
    <property type="entry name" value="ASNGLNASE"/>
</dbReference>
<protein>
    <recommendedName>
        <fullName evidence="2">asparaginase</fullName>
        <ecNumber evidence="2">3.5.1.1</ecNumber>
    </recommendedName>
</protein>
<evidence type="ECO:0000259" key="7">
    <source>
        <dbReference type="Pfam" id="PF00710"/>
    </source>
</evidence>
<gene>
    <name evidence="9" type="ORF">AALT52_02465</name>
</gene>
<dbReference type="EMBL" id="JBCLUF010000006">
    <property type="protein sequence ID" value="MEY8661761.1"/>
    <property type="molecule type" value="Genomic_DNA"/>
</dbReference>
<dbReference type="SFLD" id="SFLDS00057">
    <property type="entry name" value="Glutaminase/Asparaginase"/>
    <property type="match status" value="1"/>
</dbReference>